<dbReference type="InterPro" id="IPR003313">
    <property type="entry name" value="AraC-bd"/>
</dbReference>
<comment type="caution">
    <text evidence="3">The sequence shown here is derived from an EMBL/GenBank/DDBJ whole genome shotgun (WGS) entry which is preliminary data.</text>
</comment>
<dbReference type="SUPFAM" id="SSF51182">
    <property type="entry name" value="RmlC-like cupins"/>
    <property type="match status" value="1"/>
</dbReference>
<organism evidence="3 4">
    <name type="scientific">Variovorax paradoxus</name>
    <dbReference type="NCBI Taxonomy" id="34073"/>
    <lineage>
        <taxon>Bacteria</taxon>
        <taxon>Pseudomonadati</taxon>
        <taxon>Pseudomonadota</taxon>
        <taxon>Betaproteobacteria</taxon>
        <taxon>Burkholderiales</taxon>
        <taxon>Comamonadaceae</taxon>
        <taxon>Variovorax</taxon>
    </lineage>
</organism>
<dbReference type="Gene3D" id="2.60.120.10">
    <property type="entry name" value="Jelly Rolls"/>
    <property type="match status" value="1"/>
</dbReference>
<accession>A0A2W5PSA6</accession>
<dbReference type="InterPro" id="IPR014710">
    <property type="entry name" value="RmlC-like_jellyroll"/>
</dbReference>
<name>A0A2W5PSA6_VARPD</name>
<proteinExistence type="predicted"/>
<evidence type="ECO:0000259" key="2">
    <source>
        <dbReference type="Pfam" id="PF02311"/>
    </source>
</evidence>
<evidence type="ECO:0000313" key="3">
    <source>
        <dbReference type="EMBL" id="PZQ67239.1"/>
    </source>
</evidence>
<dbReference type="EMBL" id="QFPP01000362">
    <property type="protein sequence ID" value="PZQ67239.1"/>
    <property type="molecule type" value="Genomic_DNA"/>
</dbReference>
<feature type="domain" description="AraC-type arabinose-binding/dimerisation" evidence="2">
    <location>
        <begin position="40"/>
        <end position="98"/>
    </location>
</feature>
<reference evidence="3 4" key="1">
    <citation type="submission" date="2017-08" db="EMBL/GenBank/DDBJ databases">
        <title>Infants hospitalized years apart are colonized by the same room-sourced microbial strains.</title>
        <authorList>
            <person name="Brooks B."/>
            <person name="Olm M.R."/>
            <person name="Firek B.A."/>
            <person name="Baker R."/>
            <person name="Thomas B.C."/>
            <person name="Morowitz M.J."/>
            <person name="Banfield J.F."/>
        </authorList>
    </citation>
    <scope>NUCLEOTIDE SEQUENCE [LARGE SCALE GENOMIC DNA]</scope>
    <source>
        <strain evidence="3">S2_005_003_R2_41</strain>
    </source>
</reference>
<protein>
    <submittedName>
        <fullName evidence="3">AraC family transcriptional regulator</fullName>
    </submittedName>
</protein>
<dbReference type="AlphaFoldDB" id="A0A2W5PSA6"/>
<keyword evidence="1" id="KW-0238">DNA-binding</keyword>
<evidence type="ECO:0000256" key="1">
    <source>
        <dbReference type="ARBA" id="ARBA00023125"/>
    </source>
</evidence>
<dbReference type="GO" id="GO:0003677">
    <property type="term" value="F:DNA binding"/>
    <property type="evidence" value="ECO:0007669"/>
    <property type="project" value="UniProtKB-KW"/>
</dbReference>
<dbReference type="InterPro" id="IPR011051">
    <property type="entry name" value="RmlC_Cupin_sf"/>
</dbReference>
<dbReference type="Proteomes" id="UP000249135">
    <property type="component" value="Unassembled WGS sequence"/>
</dbReference>
<dbReference type="Pfam" id="PF02311">
    <property type="entry name" value="AraC_binding"/>
    <property type="match status" value="1"/>
</dbReference>
<dbReference type="GO" id="GO:0006355">
    <property type="term" value="P:regulation of DNA-templated transcription"/>
    <property type="evidence" value="ECO:0007669"/>
    <property type="project" value="InterPro"/>
</dbReference>
<evidence type="ECO:0000313" key="4">
    <source>
        <dbReference type="Proteomes" id="UP000249135"/>
    </source>
</evidence>
<gene>
    <name evidence="3" type="ORF">DI563_21815</name>
</gene>
<sequence length="106" mass="11912">MRRPQQGATMSTTSLPTFLEFEAESLAAGFDEVLERPWAPGTVLDTHRHPFAASALVVQGTMWLRCGDVVRELRPGDRFALAPDEPHDERYGDEGATYWVARKNPR</sequence>